<dbReference type="PANTHER" id="PTHR15114">
    <property type="entry name" value="REPLICATION PROTEIN A3"/>
    <property type="match status" value="1"/>
</dbReference>
<dbReference type="GO" id="GO:0003697">
    <property type="term" value="F:single-stranded DNA binding"/>
    <property type="evidence" value="ECO:0007669"/>
    <property type="project" value="TreeGrafter"/>
</dbReference>
<dbReference type="EMBL" id="GBHO01013172">
    <property type="protein sequence ID" value="JAG30432.1"/>
    <property type="molecule type" value="Transcribed_RNA"/>
</dbReference>
<protein>
    <submittedName>
        <fullName evidence="9">Replication protein A 14 kDa subunit</fullName>
    </submittedName>
    <submittedName>
        <fullName evidence="11">Replication protein A subunit</fullName>
    </submittedName>
</protein>
<dbReference type="EMBL" id="GBRD01004670">
    <property type="protein sequence ID" value="JAG61151.1"/>
    <property type="molecule type" value="Transcribed_RNA"/>
</dbReference>
<evidence type="ECO:0000313" key="11">
    <source>
        <dbReference type="EMBL" id="JAQ00671.1"/>
    </source>
</evidence>
<dbReference type="EMBL" id="GBHO01013175">
    <property type="protein sequence ID" value="JAG30429.1"/>
    <property type="molecule type" value="Transcribed_RNA"/>
</dbReference>
<gene>
    <name evidence="9" type="primary">RPA3_7</name>
    <name evidence="8" type="synonym">RPA3_1</name>
    <name evidence="4" type="synonym">RPA3_11</name>
    <name evidence="11" type="synonym">RPA3_2</name>
    <name evidence="5" type="synonym">RPA3_3</name>
    <name evidence="7" type="synonym">RPA3_4</name>
    <name evidence="6" type="synonym">RPA3_5</name>
    <name evidence="8" type="ORF">CM83_52569</name>
    <name evidence="6" type="ORF">CM83_52573</name>
    <name evidence="7" type="ORF">CM83_52574</name>
    <name evidence="5" type="ORF">CM83_52575</name>
    <name evidence="9" type="ORF">CM83_52579</name>
    <name evidence="4" type="ORF">CM83_52583</name>
    <name evidence="11" type="ORF">g.46449</name>
</gene>
<evidence type="ECO:0000256" key="2">
    <source>
        <dbReference type="ARBA" id="ARBA00009761"/>
    </source>
</evidence>
<name>A0A0A9YBH4_LYGHE</name>
<evidence type="ECO:0000256" key="1">
    <source>
        <dbReference type="ARBA" id="ARBA00004123"/>
    </source>
</evidence>
<dbReference type="SUPFAM" id="SSF50249">
    <property type="entry name" value="Nucleic acid-binding proteins"/>
    <property type="match status" value="1"/>
</dbReference>
<dbReference type="Gene3D" id="2.40.50.140">
    <property type="entry name" value="Nucleic acid-binding proteins"/>
    <property type="match status" value="1"/>
</dbReference>
<dbReference type="InterPro" id="IPR013970">
    <property type="entry name" value="Rfa2"/>
</dbReference>
<dbReference type="GO" id="GO:0003684">
    <property type="term" value="F:damaged DNA binding"/>
    <property type="evidence" value="ECO:0007669"/>
    <property type="project" value="TreeGrafter"/>
</dbReference>
<dbReference type="EMBL" id="GBHO01013177">
    <property type="protein sequence ID" value="JAG30427.1"/>
    <property type="molecule type" value="Transcribed_RNA"/>
</dbReference>
<dbReference type="EMBL" id="GBHO01013179">
    <property type="protein sequence ID" value="JAG30425.1"/>
    <property type="molecule type" value="Transcribed_RNA"/>
</dbReference>
<keyword evidence="3" id="KW-0539">Nucleus</keyword>
<accession>A0A0A9YBH4</accession>
<dbReference type="GO" id="GO:0006289">
    <property type="term" value="P:nucleotide-excision repair"/>
    <property type="evidence" value="ECO:0007669"/>
    <property type="project" value="TreeGrafter"/>
</dbReference>
<comment type="similarity">
    <text evidence="2">Belongs to the replication factor A protein 3 family.</text>
</comment>
<proteinExistence type="inferred from homology"/>
<evidence type="ECO:0000256" key="3">
    <source>
        <dbReference type="ARBA" id="ARBA00023242"/>
    </source>
</evidence>
<dbReference type="InterPro" id="IPR012340">
    <property type="entry name" value="NA-bd_OB-fold"/>
</dbReference>
<dbReference type="EMBL" id="GDHC01017958">
    <property type="protein sequence ID" value="JAQ00671.1"/>
    <property type="molecule type" value="Transcribed_RNA"/>
</dbReference>
<dbReference type="EMBL" id="GBRD01004671">
    <property type="protein sequence ID" value="JAG61150.1"/>
    <property type="molecule type" value="Transcribed_RNA"/>
</dbReference>
<evidence type="ECO:0000313" key="9">
    <source>
        <dbReference type="EMBL" id="JAG30432.1"/>
    </source>
</evidence>
<dbReference type="GO" id="GO:0035861">
    <property type="term" value="C:site of double-strand break"/>
    <property type="evidence" value="ECO:0007669"/>
    <property type="project" value="TreeGrafter"/>
</dbReference>
<evidence type="ECO:0000313" key="6">
    <source>
        <dbReference type="EMBL" id="JAG30427.1"/>
    </source>
</evidence>
<comment type="subcellular location">
    <subcellularLocation>
        <location evidence="1">Nucleus</location>
    </subcellularLocation>
</comment>
<dbReference type="EMBL" id="GBHO01030917">
    <property type="protein sequence ID" value="JAG12687.1"/>
    <property type="molecule type" value="Transcribed_RNA"/>
</dbReference>
<reference evidence="11" key="4">
    <citation type="journal article" date="2016" name="Gigascience">
        <title>De novo construction of an expanded transcriptome assembly for the western tarnished plant bug, Lygus hesperus.</title>
        <authorList>
            <person name="Tassone E.E."/>
            <person name="Geib S.M."/>
            <person name="Hall B."/>
            <person name="Fabrick J.A."/>
            <person name="Brent C.S."/>
            <person name="Hull J.J."/>
        </authorList>
    </citation>
    <scope>NUCLEOTIDE SEQUENCE</scope>
</reference>
<dbReference type="GO" id="GO:0000724">
    <property type="term" value="P:double-strand break repair via homologous recombination"/>
    <property type="evidence" value="ECO:0007669"/>
    <property type="project" value="TreeGrafter"/>
</dbReference>
<sequence length="115" mass="12431">MESSERPLVNGALLPQYIGKTVSIFGTVIPTNTSGTSFDLMACDKKVVTVSLRSPLTEPLTGVVEVHGIVKGRDNIICNYYMAVPSEISGNYEHDLVNDVVSLVHNVPNVWKATA</sequence>
<dbReference type="GO" id="GO:0006284">
    <property type="term" value="P:base-excision repair"/>
    <property type="evidence" value="ECO:0007669"/>
    <property type="project" value="TreeGrafter"/>
</dbReference>
<reference evidence="9" key="2">
    <citation type="submission" date="2014-07" db="EMBL/GenBank/DDBJ databases">
        <authorList>
            <person name="Hull J."/>
        </authorList>
    </citation>
    <scope>NUCLEOTIDE SEQUENCE</scope>
</reference>
<dbReference type="GO" id="GO:0005662">
    <property type="term" value="C:DNA replication factor A complex"/>
    <property type="evidence" value="ECO:0007669"/>
    <property type="project" value="TreeGrafter"/>
</dbReference>
<evidence type="ECO:0000313" key="4">
    <source>
        <dbReference type="EMBL" id="JAG12687.1"/>
    </source>
</evidence>
<evidence type="ECO:0000313" key="5">
    <source>
        <dbReference type="EMBL" id="JAG30425.1"/>
    </source>
</evidence>
<dbReference type="GO" id="GO:0006298">
    <property type="term" value="P:mismatch repair"/>
    <property type="evidence" value="ECO:0007669"/>
    <property type="project" value="TreeGrafter"/>
</dbReference>
<evidence type="ECO:0000313" key="10">
    <source>
        <dbReference type="EMBL" id="JAG61150.1"/>
    </source>
</evidence>
<organism evidence="9">
    <name type="scientific">Lygus hesperus</name>
    <name type="common">Western plant bug</name>
    <dbReference type="NCBI Taxonomy" id="30085"/>
    <lineage>
        <taxon>Eukaryota</taxon>
        <taxon>Metazoa</taxon>
        <taxon>Ecdysozoa</taxon>
        <taxon>Arthropoda</taxon>
        <taxon>Hexapoda</taxon>
        <taxon>Insecta</taxon>
        <taxon>Pterygota</taxon>
        <taxon>Neoptera</taxon>
        <taxon>Paraneoptera</taxon>
        <taxon>Hemiptera</taxon>
        <taxon>Heteroptera</taxon>
        <taxon>Panheteroptera</taxon>
        <taxon>Cimicomorpha</taxon>
        <taxon>Miridae</taxon>
        <taxon>Mirini</taxon>
        <taxon>Lygus</taxon>
    </lineage>
</organism>
<reference evidence="10" key="3">
    <citation type="submission" date="2014-09" db="EMBL/GenBank/DDBJ databases">
        <authorList>
            <person name="Magalhaes I.L.F."/>
            <person name="Oliveira U."/>
            <person name="Santos F.R."/>
            <person name="Vidigal T.H.D.A."/>
            <person name="Brescovit A.D."/>
            <person name="Santos A.J."/>
        </authorList>
    </citation>
    <scope>NUCLEOTIDE SEQUENCE</scope>
</reference>
<dbReference type="GO" id="GO:0006260">
    <property type="term" value="P:DNA replication"/>
    <property type="evidence" value="ECO:0007669"/>
    <property type="project" value="InterPro"/>
</dbReference>
<evidence type="ECO:0000313" key="7">
    <source>
        <dbReference type="EMBL" id="JAG30428.1"/>
    </source>
</evidence>
<dbReference type="AlphaFoldDB" id="A0A0A9YBH4"/>
<dbReference type="PANTHER" id="PTHR15114:SF1">
    <property type="entry name" value="REPLICATION PROTEIN A 14 KDA SUBUNIT"/>
    <property type="match status" value="1"/>
</dbReference>
<reference evidence="9" key="1">
    <citation type="journal article" date="2014" name="PLoS ONE">
        <title>Transcriptome-Based Identification of ABC Transporters in the Western Tarnished Plant Bug Lygus hesperus.</title>
        <authorList>
            <person name="Hull J.J."/>
            <person name="Chaney K."/>
            <person name="Geib S.M."/>
            <person name="Fabrick J.A."/>
            <person name="Brent C.S."/>
            <person name="Walsh D."/>
            <person name="Lavine L.C."/>
        </authorList>
    </citation>
    <scope>NUCLEOTIDE SEQUENCE</scope>
</reference>
<dbReference type="EMBL" id="GBHO01013176">
    <property type="protein sequence ID" value="JAG30428.1"/>
    <property type="molecule type" value="Transcribed_RNA"/>
</dbReference>
<dbReference type="Pfam" id="PF08661">
    <property type="entry name" value="Rep_fac-A_3"/>
    <property type="match status" value="1"/>
</dbReference>
<evidence type="ECO:0000313" key="8">
    <source>
        <dbReference type="EMBL" id="JAG30429.1"/>
    </source>
</evidence>